<name>A0ABV7KVB6_9PROT</name>
<comment type="similarity">
    <text evidence="1">Belongs to the class-II fumarase/aspartase family.</text>
</comment>
<dbReference type="PANTHER" id="PTHR43172">
    <property type="entry name" value="ADENYLOSUCCINATE LYASE"/>
    <property type="match status" value="1"/>
</dbReference>
<dbReference type="InterPro" id="IPR000362">
    <property type="entry name" value="Fumarate_lyase_fam"/>
</dbReference>
<dbReference type="InterPro" id="IPR024083">
    <property type="entry name" value="Fumarase/histidase_N"/>
</dbReference>
<dbReference type="InterPro" id="IPR012789">
    <property type="entry name" value="Protocat_PcaB-like"/>
</dbReference>
<dbReference type="PRINTS" id="PR00149">
    <property type="entry name" value="FUMRATELYASE"/>
</dbReference>
<dbReference type="NCBIfam" id="NF004631">
    <property type="entry name" value="PRK05975.1"/>
    <property type="match status" value="1"/>
</dbReference>
<dbReference type="Pfam" id="PF00206">
    <property type="entry name" value="Lyase_1"/>
    <property type="match status" value="1"/>
</dbReference>
<dbReference type="Gene3D" id="1.20.200.10">
    <property type="entry name" value="Fumarase/aspartase (Central domain)"/>
    <property type="match status" value="1"/>
</dbReference>
<gene>
    <name evidence="4" type="primary">pcaB</name>
    <name evidence="4" type="ORF">ACFOGJ_03625</name>
</gene>
<dbReference type="NCBIfam" id="TIGR02426">
    <property type="entry name" value="protocat_pcaB"/>
    <property type="match status" value="1"/>
</dbReference>
<dbReference type="InterPro" id="IPR008948">
    <property type="entry name" value="L-Aspartase-like"/>
</dbReference>
<dbReference type="SUPFAM" id="SSF48557">
    <property type="entry name" value="L-aspartase-like"/>
    <property type="match status" value="1"/>
</dbReference>
<evidence type="ECO:0000256" key="2">
    <source>
        <dbReference type="NCBIfam" id="TIGR02426"/>
    </source>
</evidence>
<dbReference type="InterPro" id="IPR019468">
    <property type="entry name" value="AdenyloSucc_lyase_C"/>
</dbReference>
<dbReference type="GO" id="GO:0047472">
    <property type="term" value="F:3-carboxy-cis,cis-muconate cycloisomerase activity"/>
    <property type="evidence" value="ECO:0007669"/>
    <property type="project" value="UniProtKB-EC"/>
</dbReference>
<dbReference type="EC" id="5.5.1.2" evidence="2"/>
<proteinExistence type="inferred from homology"/>
<dbReference type="Proteomes" id="UP001595528">
    <property type="component" value="Unassembled WGS sequence"/>
</dbReference>
<dbReference type="Pfam" id="PF10397">
    <property type="entry name" value="ADSL_C"/>
    <property type="match status" value="1"/>
</dbReference>
<evidence type="ECO:0000313" key="4">
    <source>
        <dbReference type="EMBL" id="MFC3226303.1"/>
    </source>
</evidence>
<organism evidence="4 5">
    <name type="scientific">Marinibaculum pumilum</name>
    <dbReference type="NCBI Taxonomy" id="1766165"/>
    <lineage>
        <taxon>Bacteria</taxon>
        <taxon>Pseudomonadati</taxon>
        <taxon>Pseudomonadota</taxon>
        <taxon>Alphaproteobacteria</taxon>
        <taxon>Rhodospirillales</taxon>
        <taxon>Rhodospirillaceae</taxon>
        <taxon>Marinibaculum</taxon>
    </lineage>
</organism>
<dbReference type="PRINTS" id="PR00145">
    <property type="entry name" value="ARGSUCLYASE"/>
</dbReference>
<keyword evidence="5" id="KW-1185">Reference proteome</keyword>
<dbReference type="InterPro" id="IPR022761">
    <property type="entry name" value="Fumarate_lyase_N"/>
</dbReference>
<dbReference type="SMART" id="SM00998">
    <property type="entry name" value="ADSL_C"/>
    <property type="match status" value="1"/>
</dbReference>
<dbReference type="Gene3D" id="1.10.275.10">
    <property type="entry name" value="Fumarase/aspartase (N-terminal domain)"/>
    <property type="match status" value="1"/>
</dbReference>
<accession>A0ABV7KVB6</accession>
<keyword evidence="4" id="KW-0413">Isomerase</keyword>
<dbReference type="EMBL" id="JBHRTR010000010">
    <property type="protein sequence ID" value="MFC3226303.1"/>
    <property type="molecule type" value="Genomic_DNA"/>
</dbReference>
<comment type="caution">
    <text evidence="4">The sequence shown here is derived from an EMBL/GenBank/DDBJ whole genome shotgun (WGS) entry which is preliminary data.</text>
</comment>
<dbReference type="PANTHER" id="PTHR43172:SF2">
    <property type="entry name" value="ADENYLOSUCCINATE LYASE C-TERMINAL DOMAIN-CONTAINING PROTEIN"/>
    <property type="match status" value="1"/>
</dbReference>
<dbReference type="Gene3D" id="1.10.40.30">
    <property type="entry name" value="Fumarase/aspartase (C-terminal domain)"/>
    <property type="match status" value="1"/>
</dbReference>
<feature type="domain" description="Adenylosuccinate lyase C-terminal" evidence="3">
    <location>
        <begin position="365"/>
        <end position="439"/>
    </location>
</feature>
<protein>
    <recommendedName>
        <fullName evidence="2">3-carboxy-cis,cis-muconate cycloisomerase</fullName>
        <ecNumber evidence="2">5.5.1.2</ecNumber>
    </recommendedName>
</protein>
<dbReference type="CDD" id="cd01597">
    <property type="entry name" value="pCLME"/>
    <property type="match status" value="1"/>
</dbReference>
<evidence type="ECO:0000256" key="1">
    <source>
        <dbReference type="ARBA" id="ARBA00034772"/>
    </source>
</evidence>
<evidence type="ECO:0000313" key="5">
    <source>
        <dbReference type="Proteomes" id="UP001595528"/>
    </source>
</evidence>
<dbReference type="RefSeq" id="WP_379898207.1">
    <property type="nucleotide sequence ID" value="NZ_JBHRTR010000010.1"/>
</dbReference>
<reference evidence="5" key="1">
    <citation type="journal article" date="2019" name="Int. J. Syst. Evol. Microbiol.">
        <title>The Global Catalogue of Microorganisms (GCM) 10K type strain sequencing project: providing services to taxonomists for standard genome sequencing and annotation.</title>
        <authorList>
            <consortium name="The Broad Institute Genomics Platform"/>
            <consortium name="The Broad Institute Genome Sequencing Center for Infectious Disease"/>
            <person name="Wu L."/>
            <person name="Ma J."/>
        </authorList>
    </citation>
    <scope>NUCLEOTIDE SEQUENCE [LARGE SCALE GENOMIC DNA]</scope>
    <source>
        <strain evidence="5">KCTC 42964</strain>
    </source>
</reference>
<dbReference type="InterPro" id="IPR020557">
    <property type="entry name" value="Fumarate_lyase_CS"/>
</dbReference>
<sequence length="444" mass="45812">MGLTPLDSTLTGSLLSDPDSVALLDDRAAVAAMLRVEAALAVAQGRLGLIPANAADRIAAVVPGLDLDPATLAEGSADAGVPVPALVAQLRAAVGGEAAAHVHFGATSQDIVDTGLVLRLRDLLDLFDGRLAALISALAGLADRHRTTVMAGRTRTQQAVPVSFGLKAAGWLLPLVRQRTRLAELRPRLLLLQFGGAAGTLAALQDRGPAVAAALAEELDLGLPAMPWHAQRDGPAELAGWLSLTTGALGKFGQDAMLLAQSEVAEMRESGDAGRGGSSTMPQKANPVSAEALVALARFNAGMVGQMHQALVHAQERDGAAWQQEWLALPQMLVAAGAALRHAAAMAEGLQVDADRMRATLDASNGLLLAEAASFALAAHMPRPQAQDLVKRASLTALAEDRHLMDLLAGMTDAPVDWQALKDPAGYLGAADSFIDGALAASRA</sequence>
<evidence type="ECO:0000259" key="3">
    <source>
        <dbReference type="SMART" id="SM00998"/>
    </source>
</evidence>
<dbReference type="PROSITE" id="PS00163">
    <property type="entry name" value="FUMARATE_LYASES"/>
    <property type="match status" value="1"/>
</dbReference>